<dbReference type="GO" id="GO:0005525">
    <property type="term" value="F:GTP binding"/>
    <property type="evidence" value="ECO:0007669"/>
    <property type="project" value="UniProtKB-KW"/>
</dbReference>
<reference evidence="5 6" key="1">
    <citation type="journal article" date="2018" name="Cell">
        <title>The Chara Genome: Secondary Complexity and Implications for Plant Terrestrialization.</title>
        <authorList>
            <person name="Nishiyama T."/>
            <person name="Sakayama H."/>
            <person name="Vries J.D."/>
            <person name="Buschmann H."/>
            <person name="Saint-Marcoux D."/>
            <person name="Ullrich K.K."/>
            <person name="Haas F.B."/>
            <person name="Vanderstraeten L."/>
            <person name="Becker D."/>
            <person name="Lang D."/>
            <person name="Vosolsobe S."/>
            <person name="Rombauts S."/>
            <person name="Wilhelmsson P.K.I."/>
            <person name="Janitza P."/>
            <person name="Kern R."/>
            <person name="Heyl A."/>
            <person name="Rumpler F."/>
            <person name="Villalobos L.I.A.C."/>
            <person name="Clay J.M."/>
            <person name="Skokan R."/>
            <person name="Toyoda A."/>
            <person name="Suzuki Y."/>
            <person name="Kagoshima H."/>
            <person name="Schijlen E."/>
            <person name="Tajeshwar N."/>
            <person name="Catarino B."/>
            <person name="Hetherington A.J."/>
            <person name="Saltykova A."/>
            <person name="Bonnot C."/>
            <person name="Breuninger H."/>
            <person name="Symeonidi A."/>
            <person name="Radhakrishnan G.V."/>
            <person name="Van Nieuwerburgh F."/>
            <person name="Deforce D."/>
            <person name="Chang C."/>
            <person name="Karol K.G."/>
            <person name="Hedrich R."/>
            <person name="Ulvskov P."/>
            <person name="Glockner G."/>
            <person name="Delwiche C.F."/>
            <person name="Petrasek J."/>
            <person name="Van de Peer Y."/>
            <person name="Friml J."/>
            <person name="Beilby M."/>
            <person name="Dolan L."/>
            <person name="Kohara Y."/>
            <person name="Sugano S."/>
            <person name="Fujiyama A."/>
            <person name="Delaux P.-M."/>
            <person name="Quint M."/>
            <person name="TheiBen G."/>
            <person name="Hagemann M."/>
            <person name="Harholt J."/>
            <person name="Dunand C."/>
            <person name="Zachgo S."/>
            <person name="Langdale J."/>
            <person name="Maumus F."/>
            <person name="Straeten D.V.D."/>
            <person name="Gould S.B."/>
            <person name="Rensing S.A."/>
        </authorList>
    </citation>
    <scope>NUCLEOTIDE SEQUENCE [LARGE SCALE GENOMIC DNA]</scope>
    <source>
        <strain evidence="5 6">S276</strain>
    </source>
</reference>
<keyword evidence="2" id="KW-0547">Nucleotide-binding</keyword>
<proteinExistence type="inferred from homology"/>
<name>A0A388M5L0_CHABU</name>
<dbReference type="OrthoDB" id="6585768at2759"/>
<organism evidence="5 6">
    <name type="scientific">Chara braunii</name>
    <name type="common">Braun's stonewort</name>
    <dbReference type="NCBI Taxonomy" id="69332"/>
    <lineage>
        <taxon>Eukaryota</taxon>
        <taxon>Viridiplantae</taxon>
        <taxon>Streptophyta</taxon>
        <taxon>Charophyceae</taxon>
        <taxon>Charales</taxon>
        <taxon>Characeae</taxon>
        <taxon>Chara</taxon>
    </lineage>
</organism>
<dbReference type="PROSITE" id="PS51419">
    <property type="entry name" value="RAB"/>
    <property type="match status" value="1"/>
</dbReference>
<dbReference type="InterPro" id="IPR050227">
    <property type="entry name" value="Rab"/>
</dbReference>
<evidence type="ECO:0000256" key="3">
    <source>
        <dbReference type="ARBA" id="ARBA00023134"/>
    </source>
</evidence>
<dbReference type="InterPro" id="IPR005225">
    <property type="entry name" value="Small_GTP-bd"/>
</dbReference>
<protein>
    <submittedName>
        <fullName evidence="5">Uncharacterized protein</fullName>
    </submittedName>
</protein>
<evidence type="ECO:0000256" key="1">
    <source>
        <dbReference type="ARBA" id="ARBA00006270"/>
    </source>
</evidence>
<evidence type="ECO:0000313" key="6">
    <source>
        <dbReference type="Proteomes" id="UP000265515"/>
    </source>
</evidence>
<dbReference type="SUPFAM" id="SSF52540">
    <property type="entry name" value="P-loop containing nucleoside triphosphate hydrolases"/>
    <property type="match status" value="1"/>
</dbReference>
<dbReference type="OMA" id="MEYAYLF"/>
<comment type="similarity">
    <text evidence="1">Belongs to the small GTPase superfamily. Rab family.</text>
</comment>
<keyword evidence="3" id="KW-0342">GTP-binding</keyword>
<dbReference type="Proteomes" id="UP000265515">
    <property type="component" value="Unassembled WGS sequence"/>
</dbReference>
<dbReference type="AlphaFoldDB" id="A0A388M5L0"/>
<gene>
    <name evidence="5" type="ORF">CBR_g49690</name>
</gene>
<keyword evidence="6" id="KW-1185">Reference proteome</keyword>
<accession>A0A388M5L0</accession>
<sequence>MLEEDFQREIKVLVVGNGGVGKTSLIRQFCKGAFVDEYKKTVGVDFLEKVHYVKSLGEDTKLMLWDTAGQEEFHSMTKSYFREWVVSILPSSLKSTTSEHL</sequence>
<dbReference type="GO" id="GO:0012505">
    <property type="term" value="C:endomembrane system"/>
    <property type="evidence" value="ECO:0007669"/>
    <property type="project" value="UniProtKB-SubCell"/>
</dbReference>
<dbReference type="Pfam" id="PF00071">
    <property type="entry name" value="Ras"/>
    <property type="match status" value="1"/>
</dbReference>
<dbReference type="InterPro" id="IPR001806">
    <property type="entry name" value="Small_GTPase"/>
</dbReference>
<dbReference type="InterPro" id="IPR027417">
    <property type="entry name" value="P-loop_NTPase"/>
</dbReference>
<dbReference type="STRING" id="69332.A0A388M5L0"/>
<dbReference type="EMBL" id="BFEA01000765">
    <property type="protein sequence ID" value="GBG89841.1"/>
    <property type="molecule type" value="Genomic_DNA"/>
</dbReference>
<dbReference type="NCBIfam" id="TIGR00231">
    <property type="entry name" value="small_GTP"/>
    <property type="match status" value="1"/>
</dbReference>
<dbReference type="Gene3D" id="3.40.50.300">
    <property type="entry name" value="P-loop containing nucleotide triphosphate hydrolases"/>
    <property type="match status" value="1"/>
</dbReference>
<comment type="caution">
    <text evidence="5">The sequence shown here is derived from an EMBL/GenBank/DDBJ whole genome shotgun (WGS) entry which is preliminary data.</text>
</comment>
<dbReference type="PROSITE" id="PS51421">
    <property type="entry name" value="RAS"/>
    <property type="match status" value="1"/>
</dbReference>
<dbReference type="Gramene" id="GBG89841">
    <property type="protein sequence ID" value="GBG89841"/>
    <property type="gene ID" value="CBR_g49690"/>
</dbReference>
<comment type="subcellular location">
    <subcellularLocation>
        <location evidence="4">Endomembrane system</location>
        <topology evidence="4">Lipid-anchor</topology>
    </subcellularLocation>
</comment>
<dbReference type="GO" id="GO:0003924">
    <property type="term" value="F:GTPase activity"/>
    <property type="evidence" value="ECO:0007669"/>
    <property type="project" value="InterPro"/>
</dbReference>
<dbReference type="PRINTS" id="PR00449">
    <property type="entry name" value="RASTRNSFRMNG"/>
</dbReference>
<evidence type="ECO:0000256" key="4">
    <source>
        <dbReference type="ARBA" id="ARBA00037868"/>
    </source>
</evidence>
<evidence type="ECO:0000256" key="2">
    <source>
        <dbReference type="ARBA" id="ARBA00022741"/>
    </source>
</evidence>
<dbReference type="PANTHER" id="PTHR47977">
    <property type="entry name" value="RAS-RELATED PROTEIN RAB"/>
    <property type="match status" value="1"/>
</dbReference>
<evidence type="ECO:0000313" key="5">
    <source>
        <dbReference type="EMBL" id="GBG89841.1"/>
    </source>
</evidence>
<dbReference type="SMART" id="SM00175">
    <property type="entry name" value="RAB"/>
    <property type="match status" value="1"/>
</dbReference>